<dbReference type="EMBL" id="UINC01142830">
    <property type="protein sequence ID" value="SVD31400.1"/>
    <property type="molecule type" value="Genomic_DNA"/>
</dbReference>
<accession>A0A382UAU6</accession>
<gene>
    <name evidence="1" type="ORF">METZ01_LOCUS384254</name>
</gene>
<dbReference type="GO" id="GO:0019442">
    <property type="term" value="P:L-tryptophan catabolic process to acetyl-CoA"/>
    <property type="evidence" value="ECO:0007669"/>
    <property type="project" value="TreeGrafter"/>
</dbReference>
<feature type="non-terminal residue" evidence="1">
    <location>
        <position position="97"/>
    </location>
</feature>
<evidence type="ECO:0000313" key="1">
    <source>
        <dbReference type="EMBL" id="SVD31400.1"/>
    </source>
</evidence>
<name>A0A382UAU6_9ZZZZ</name>
<dbReference type="PANTHER" id="PTHR10138">
    <property type="entry name" value="TRYPTOPHAN 2,3-DIOXYGENASE"/>
    <property type="match status" value="1"/>
</dbReference>
<dbReference type="Pfam" id="PF03301">
    <property type="entry name" value="Trp_dioxygenase"/>
    <property type="match status" value="1"/>
</dbReference>
<sequence length="97" mass="11059">MDNVLSSQNLLTQAHSELMFIVAHQSSELWFKVLIHELSLPTDINLKRIVKIFEHLNTLWDIIATMTPADYDTFRGSLGSASGKQSAQYIEVERLLK</sequence>
<reference evidence="1" key="1">
    <citation type="submission" date="2018-05" db="EMBL/GenBank/DDBJ databases">
        <authorList>
            <person name="Lanie J.A."/>
            <person name="Ng W.-L."/>
            <person name="Kazmierczak K.M."/>
            <person name="Andrzejewski T.M."/>
            <person name="Davidsen T.M."/>
            <person name="Wayne K.J."/>
            <person name="Tettelin H."/>
            <person name="Glass J.I."/>
            <person name="Rusch D."/>
            <person name="Podicherti R."/>
            <person name="Tsui H.-C.T."/>
            <person name="Winkler M.E."/>
        </authorList>
    </citation>
    <scope>NUCLEOTIDE SEQUENCE</scope>
</reference>
<dbReference type="GO" id="GO:0019441">
    <property type="term" value="P:L-tryptophan catabolic process to kynurenine"/>
    <property type="evidence" value="ECO:0007669"/>
    <property type="project" value="InterPro"/>
</dbReference>
<dbReference type="SUPFAM" id="SSF140959">
    <property type="entry name" value="Indolic compounds 2,3-dioxygenase-like"/>
    <property type="match status" value="1"/>
</dbReference>
<protein>
    <recommendedName>
        <fullName evidence="2">Tryptophan 2,3-dioxygenase</fullName>
    </recommendedName>
</protein>
<dbReference type="AlphaFoldDB" id="A0A382UAU6"/>
<dbReference type="GO" id="GO:0004833">
    <property type="term" value="F:L-tryptophan 2,3-dioxygenase activity"/>
    <property type="evidence" value="ECO:0007669"/>
    <property type="project" value="InterPro"/>
</dbReference>
<proteinExistence type="predicted"/>
<organism evidence="1">
    <name type="scientific">marine metagenome</name>
    <dbReference type="NCBI Taxonomy" id="408172"/>
    <lineage>
        <taxon>unclassified sequences</taxon>
        <taxon>metagenomes</taxon>
        <taxon>ecological metagenomes</taxon>
    </lineage>
</organism>
<dbReference type="GO" id="GO:0046872">
    <property type="term" value="F:metal ion binding"/>
    <property type="evidence" value="ECO:0007669"/>
    <property type="project" value="InterPro"/>
</dbReference>
<dbReference type="Gene3D" id="1.20.58.480">
    <property type="match status" value="1"/>
</dbReference>
<dbReference type="InterPro" id="IPR004981">
    <property type="entry name" value="Trp_2_3_dOase"/>
</dbReference>
<dbReference type="InterPro" id="IPR037217">
    <property type="entry name" value="Trp/Indoleamine_2_3_dOase-like"/>
</dbReference>
<dbReference type="PANTHER" id="PTHR10138:SF0">
    <property type="entry name" value="TRYPTOPHAN 2,3-DIOXYGENASE"/>
    <property type="match status" value="1"/>
</dbReference>
<evidence type="ECO:0008006" key="2">
    <source>
        <dbReference type="Google" id="ProtNLM"/>
    </source>
</evidence>
<dbReference type="GO" id="GO:0020037">
    <property type="term" value="F:heme binding"/>
    <property type="evidence" value="ECO:0007669"/>
    <property type="project" value="InterPro"/>
</dbReference>